<organism evidence="1 2">
    <name type="scientific">Halopseudomonas salina</name>
    <dbReference type="NCBI Taxonomy" id="1323744"/>
    <lineage>
        <taxon>Bacteria</taxon>
        <taxon>Pseudomonadati</taxon>
        <taxon>Pseudomonadota</taxon>
        <taxon>Gammaproteobacteria</taxon>
        <taxon>Pseudomonadales</taxon>
        <taxon>Pseudomonadaceae</taxon>
        <taxon>Halopseudomonas</taxon>
    </lineage>
</organism>
<dbReference type="SUPFAM" id="SSF53254">
    <property type="entry name" value="Phosphoglycerate mutase-like"/>
    <property type="match status" value="1"/>
</dbReference>
<sequence length="214" mass="24158">MKLKRLLRPVGRALPFIAAIALAAWVLDPPELPDLSNESDDTQERVLQSWQLGEVVVLVRHLERCDRSEWPCLDGRDGITARSVDIGKALSEDFYQLGLDQAMLYNSPMTRTDQTADILFGDHSGDRNWLNKCRKSDSLLKDVMHFKQPGKNLVLITHSTCIARFEEALGFSSDTPDYGTSIFLIAKTDVGHPRVKGFLDVEDWDRVFEANDVL</sequence>
<dbReference type="EMBL" id="BMFF01000003">
    <property type="protein sequence ID" value="GGC99954.1"/>
    <property type="molecule type" value="Genomic_DNA"/>
</dbReference>
<dbReference type="RefSeq" id="WP_150278351.1">
    <property type="nucleotide sequence ID" value="NZ_BMFF01000003.1"/>
</dbReference>
<keyword evidence="2" id="KW-1185">Reference proteome</keyword>
<reference evidence="2" key="1">
    <citation type="journal article" date="2019" name="Int. J. Syst. Evol. Microbiol.">
        <title>The Global Catalogue of Microorganisms (GCM) 10K type strain sequencing project: providing services to taxonomists for standard genome sequencing and annotation.</title>
        <authorList>
            <consortium name="The Broad Institute Genomics Platform"/>
            <consortium name="The Broad Institute Genome Sequencing Center for Infectious Disease"/>
            <person name="Wu L."/>
            <person name="Ma J."/>
        </authorList>
    </citation>
    <scope>NUCLEOTIDE SEQUENCE [LARGE SCALE GENOMIC DNA]</scope>
    <source>
        <strain evidence="2">CGMCC 1.12482</strain>
    </source>
</reference>
<comment type="caution">
    <text evidence="1">The sequence shown here is derived from an EMBL/GenBank/DDBJ whole genome shotgun (WGS) entry which is preliminary data.</text>
</comment>
<dbReference type="Proteomes" id="UP000638188">
    <property type="component" value="Unassembled WGS sequence"/>
</dbReference>
<gene>
    <name evidence="1" type="ORF">GCM10007418_19010</name>
</gene>
<dbReference type="InterPro" id="IPR029033">
    <property type="entry name" value="His_PPase_superfam"/>
</dbReference>
<name>A0ABQ1PN05_9GAMM</name>
<dbReference type="CDD" id="cd07040">
    <property type="entry name" value="HP"/>
    <property type="match status" value="1"/>
</dbReference>
<evidence type="ECO:0000313" key="1">
    <source>
        <dbReference type="EMBL" id="GGC99954.1"/>
    </source>
</evidence>
<protein>
    <submittedName>
        <fullName evidence="1">Histidine phosphatase family protein</fullName>
    </submittedName>
</protein>
<proteinExistence type="predicted"/>
<evidence type="ECO:0000313" key="2">
    <source>
        <dbReference type="Proteomes" id="UP000638188"/>
    </source>
</evidence>
<accession>A0ABQ1PN05</accession>
<dbReference type="Gene3D" id="3.40.50.1240">
    <property type="entry name" value="Phosphoglycerate mutase-like"/>
    <property type="match status" value="1"/>
</dbReference>